<dbReference type="NCBIfam" id="TIGR02820">
    <property type="entry name" value="formald_GSH"/>
    <property type="match status" value="1"/>
</dbReference>
<keyword evidence="4 5" id="KW-0456">Lyase</keyword>
<dbReference type="Pfam" id="PF04828">
    <property type="entry name" value="GFA"/>
    <property type="match status" value="1"/>
</dbReference>
<comment type="similarity">
    <text evidence="1 5">Belongs to the Gfa family.</text>
</comment>
<feature type="binding site" evidence="5">
    <location>
        <position position="48"/>
    </location>
    <ligand>
        <name>Zn(2+)</name>
        <dbReference type="ChEBI" id="CHEBI:29105"/>
        <label>2</label>
        <note>catalytic</note>
    </ligand>
</feature>
<feature type="binding site" evidence="5">
    <location>
        <position position="53"/>
    </location>
    <ligand>
        <name>Zn(2+)</name>
        <dbReference type="ChEBI" id="CHEBI:29105"/>
        <label>2</label>
        <note>catalytic</note>
    </ligand>
</feature>
<dbReference type="Proteomes" id="UP001146351">
    <property type="component" value="Unassembled WGS sequence"/>
</dbReference>
<sequence length="191" mass="20646">MAPSIHPLIDNGLTKGDPNFSGGTLHCRCPSNQVVVSLKSNVAHNHACGCSKCWKPAGALFSIVGVVPRDKLSVEANQSKLKIVDPSAVIQRHACKDCGAHLFGRIEREHPFHGLDFVHAELSDQKGWQEPQFAGFVSSIIEQGFNPKGMDDVRAKFHSAGLETYDALSPVLMDLIATFTAQKAGVKFANL</sequence>
<protein>
    <recommendedName>
        <fullName evidence="5">Putative glutathione-dependent formaldehyde-activating enzyme</fullName>
        <ecNumber evidence="5">4.4.1.22</ecNumber>
    </recommendedName>
    <alternativeName>
        <fullName evidence="5">S-(hydroxymethyl)glutathione synthase</fullName>
    </alternativeName>
</protein>
<gene>
    <name evidence="7" type="ORF">N7492_004660</name>
</gene>
<feature type="domain" description="CENP-V/GFA" evidence="6">
    <location>
        <begin position="20"/>
        <end position="166"/>
    </location>
</feature>
<evidence type="ECO:0000256" key="4">
    <source>
        <dbReference type="ARBA" id="ARBA00023239"/>
    </source>
</evidence>
<dbReference type="OrthoDB" id="3446116at2759"/>
<name>A0A9W9IEB9_9EURO</name>
<evidence type="ECO:0000313" key="7">
    <source>
        <dbReference type="EMBL" id="KAJ5172067.1"/>
    </source>
</evidence>
<dbReference type="GO" id="GO:0051907">
    <property type="term" value="F:S-(hydroxymethyl)glutathione synthase activity"/>
    <property type="evidence" value="ECO:0007669"/>
    <property type="project" value="UniProtKB-UniRule"/>
</dbReference>
<feature type="binding site" evidence="5">
    <location>
        <position position="98"/>
    </location>
    <ligand>
        <name>Zn(2+)</name>
        <dbReference type="ChEBI" id="CHEBI:29105"/>
        <label>1</label>
        <note>structural</note>
    </ligand>
</feature>
<proteinExistence type="inferred from homology"/>
<dbReference type="GO" id="GO:0008270">
    <property type="term" value="F:zinc ion binding"/>
    <property type="evidence" value="ECO:0007669"/>
    <property type="project" value="UniProtKB-UniRule"/>
</dbReference>
<keyword evidence="2 5" id="KW-0479">Metal-binding</keyword>
<evidence type="ECO:0000259" key="6">
    <source>
        <dbReference type="PROSITE" id="PS51891"/>
    </source>
</evidence>
<dbReference type="EC" id="4.4.1.22" evidence="5"/>
<dbReference type="HAMAP" id="MF_00723">
    <property type="entry name" value="Formald_GSH"/>
    <property type="match status" value="1"/>
</dbReference>
<comment type="cofactor">
    <cofactor evidence="5">
        <name>Zn(2+)</name>
        <dbReference type="ChEBI" id="CHEBI:29105"/>
    </cofactor>
    <text evidence="5">Binds 2 Zn(2+) ions per subunit.</text>
</comment>
<dbReference type="InterPro" id="IPR011057">
    <property type="entry name" value="Mss4-like_sf"/>
</dbReference>
<comment type="pathway">
    <text evidence="5">One-carbon metabolism; formaldehyde degradation; formate from formaldehyde (glutathione route): step 1/3.</text>
</comment>
<feature type="binding site" evidence="5">
    <location>
        <position position="29"/>
    </location>
    <ligand>
        <name>Zn(2+)</name>
        <dbReference type="ChEBI" id="CHEBI:29105"/>
        <label>1</label>
        <note>structural</note>
    </ligand>
</feature>
<evidence type="ECO:0000256" key="2">
    <source>
        <dbReference type="ARBA" id="ARBA00022723"/>
    </source>
</evidence>
<dbReference type="InterPro" id="IPR014185">
    <property type="entry name" value="Formald_GSH"/>
</dbReference>
<feature type="binding site" evidence="5">
    <location>
        <position position="50"/>
    </location>
    <ligand>
        <name>Zn(2+)</name>
        <dbReference type="ChEBI" id="CHEBI:29105"/>
        <label>2</label>
        <note>catalytic</note>
    </ligand>
</feature>
<comment type="function">
    <text evidence="5">Catalyzes the condensation of formaldehyde and glutathione to S-hydroxymethylglutathione.</text>
</comment>
<comment type="catalytic activity">
    <reaction evidence="5">
        <text>S-(hydroxymethyl)glutathione = glutathione + formaldehyde</text>
        <dbReference type="Rhea" id="RHEA:22488"/>
        <dbReference type="ChEBI" id="CHEBI:16842"/>
        <dbReference type="ChEBI" id="CHEBI:57925"/>
        <dbReference type="ChEBI" id="CHEBI:58758"/>
        <dbReference type="EC" id="4.4.1.22"/>
    </reaction>
</comment>
<comment type="caution">
    <text evidence="7">The sequence shown here is derived from an EMBL/GenBank/DDBJ whole genome shotgun (WGS) entry which is preliminary data.</text>
</comment>
<accession>A0A9W9IEB9</accession>
<evidence type="ECO:0000256" key="3">
    <source>
        <dbReference type="ARBA" id="ARBA00022833"/>
    </source>
</evidence>
<dbReference type="NCBIfam" id="NF003829">
    <property type="entry name" value="PRK05417.1"/>
    <property type="match status" value="1"/>
</dbReference>
<dbReference type="PROSITE" id="PS51891">
    <property type="entry name" value="CENP_V_GFA"/>
    <property type="match status" value="1"/>
</dbReference>
<dbReference type="SUPFAM" id="SSF51316">
    <property type="entry name" value="Mss4-like"/>
    <property type="match status" value="1"/>
</dbReference>
<dbReference type="Gene3D" id="3.90.1590.10">
    <property type="entry name" value="glutathione-dependent formaldehyde- activating enzyme (gfa)"/>
    <property type="match status" value="1"/>
</dbReference>
<evidence type="ECO:0000256" key="5">
    <source>
        <dbReference type="HAMAP-Rule" id="MF_03142"/>
    </source>
</evidence>
<dbReference type="GO" id="GO:0046294">
    <property type="term" value="P:formaldehyde catabolic process"/>
    <property type="evidence" value="ECO:0007669"/>
    <property type="project" value="UniProtKB-UniRule"/>
</dbReference>
<reference evidence="7" key="1">
    <citation type="submission" date="2022-11" db="EMBL/GenBank/DDBJ databases">
        <authorList>
            <person name="Petersen C."/>
        </authorList>
    </citation>
    <scope>NUCLEOTIDE SEQUENCE</scope>
    <source>
        <strain evidence="7">IBT 21917</strain>
    </source>
</reference>
<feature type="binding site" evidence="5">
    <location>
        <position position="27"/>
    </location>
    <ligand>
        <name>Zn(2+)</name>
        <dbReference type="ChEBI" id="CHEBI:29105"/>
        <label>1</label>
        <note>structural</note>
    </ligand>
</feature>
<dbReference type="PANTHER" id="PTHR33337">
    <property type="entry name" value="GFA DOMAIN-CONTAINING PROTEIN"/>
    <property type="match status" value="1"/>
</dbReference>
<dbReference type="InterPro" id="IPR006913">
    <property type="entry name" value="CENP-V/GFA"/>
</dbReference>
<organism evidence="7 8">
    <name type="scientific">Penicillium capsulatum</name>
    <dbReference type="NCBI Taxonomy" id="69766"/>
    <lineage>
        <taxon>Eukaryota</taxon>
        <taxon>Fungi</taxon>
        <taxon>Dikarya</taxon>
        <taxon>Ascomycota</taxon>
        <taxon>Pezizomycotina</taxon>
        <taxon>Eurotiomycetes</taxon>
        <taxon>Eurotiomycetidae</taxon>
        <taxon>Eurotiales</taxon>
        <taxon>Aspergillaceae</taxon>
        <taxon>Penicillium</taxon>
    </lineage>
</organism>
<feature type="binding site" evidence="5">
    <location>
        <position position="95"/>
    </location>
    <ligand>
        <name>Zn(2+)</name>
        <dbReference type="ChEBI" id="CHEBI:29105"/>
        <label>1</label>
        <note>structural</note>
    </ligand>
</feature>
<evidence type="ECO:0000256" key="1">
    <source>
        <dbReference type="ARBA" id="ARBA00005495"/>
    </source>
</evidence>
<reference evidence="7" key="2">
    <citation type="journal article" date="2023" name="IMA Fungus">
        <title>Comparative genomic study of the Penicillium genus elucidates a diverse pangenome and 15 lateral gene transfer events.</title>
        <authorList>
            <person name="Petersen C."/>
            <person name="Sorensen T."/>
            <person name="Nielsen M.R."/>
            <person name="Sondergaard T.E."/>
            <person name="Sorensen J.L."/>
            <person name="Fitzpatrick D.A."/>
            <person name="Frisvad J.C."/>
            <person name="Nielsen K.L."/>
        </authorList>
    </citation>
    <scope>NUCLEOTIDE SEQUENCE</scope>
    <source>
        <strain evidence="7">IBT 21917</strain>
    </source>
</reference>
<dbReference type="EMBL" id="JAPQKO010000003">
    <property type="protein sequence ID" value="KAJ5172067.1"/>
    <property type="molecule type" value="Genomic_DNA"/>
</dbReference>
<evidence type="ECO:0000313" key="8">
    <source>
        <dbReference type="Proteomes" id="UP001146351"/>
    </source>
</evidence>
<dbReference type="PANTHER" id="PTHR33337:SF40">
    <property type="entry name" value="CENP-V_GFA DOMAIN-CONTAINING PROTEIN-RELATED"/>
    <property type="match status" value="1"/>
</dbReference>
<keyword evidence="3 5" id="KW-0862">Zinc</keyword>
<keyword evidence="8" id="KW-1185">Reference proteome</keyword>
<dbReference type="AlphaFoldDB" id="A0A9W9IEB9"/>
<dbReference type="PIRSF" id="PIRSF033318">
    <property type="entry name" value="Formald_GSH"/>
    <property type="match status" value="1"/>
</dbReference>